<dbReference type="Proteomes" id="UP000306324">
    <property type="component" value="Unassembled WGS sequence"/>
</dbReference>
<dbReference type="EMBL" id="SWAD01000187">
    <property type="protein sequence ID" value="TMQ74557.1"/>
    <property type="molecule type" value="Genomic_DNA"/>
</dbReference>
<gene>
    <name evidence="1" type="ORF">ACCUM_4334</name>
</gene>
<evidence type="ECO:0000313" key="2">
    <source>
        <dbReference type="Proteomes" id="UP000306324"/>
    </source>
</evidence>
<keyword evidence="2" id="KW-1185">Reference proteome</keyword>
<proteinExistence type="predicted"/>
<comment type="caution">
    <text evidence="1">The sequence shown here is derived from an EMBL/GenBank/DDBJ whole genome shotgun (WGS) entry which is preliminary data.</text>
</comment>
<sequence>MRRRRQYFSGSALTVDFEKLAPHSYSMIAVTWRVDTPCTTISILSASTNACSLLR</sequence>
<evidence type="ECO:0000313" key="1">
    <source>
        <dbReference type="EMBL" id="TMQ74557.1"/>
    </source>
</evidence>
<protein>
    <submittedName>
        <fullName evidence="1">Uncharacterized protein</fullName>
    </submittedName>
</protein>
<organism evidence="1 2">
    <name type="scientific">Candidatus Accumulibacter phosphatis</name>
    <dbReference type="NCBI Taxonomy" id="327160"/>
    <lineage>
        <taxon>Bacteria</taxon>
        <taxon>Pseudomonadati</taxon>
        <taxon>Pseudomonadota</taxon>
        <taxon>Betaproteobacteria</taxon>
        <taxon>Candidatus Accumulibacter</taxon>
    </lineage>
</organism>
<accession>A0A5S4EGZ7</accession>
<dbReference type="AlphaFoldDB" id="A0A5S4EGZ7"/>
<name>A0A5S4EGZ7_9PROT</name>
<reference evidence="1 2" key="1">
    <citation type="submission" date="2019-04" db="EMBL/GenBank/DDBJ databases">
        <title>A novel phosphate-accumulating bacterium identified in bioreactor for phosphate removal from wastewater.</title>
        <authorList>
            <person name="Kotlyarov R.Y."/>
            <person name="Beletsky A.V."/>
            <person name="Kallistova A.Y."/>
            <person name="Dorofeev A.G."/>
            <person name="Nikolaev Y.Y."/>
            <person name="Pimenov N.V."/>
            <person name="Ravin N.V."/>
            <person name="Mardanov A.V."/>
        </authorList>
    </citation>
    <scope>NUCLEOTIDE SEQUENCE [LARGE SCALE GENOMIC DNA]</scope>
    <source>
        <strain evidence="1 2">Bin19</strain>
    </source>
</reference>